<protein>
    <submittedName>
        <fullName evidence="1">Kinesin-like protein</fullName>
    </submittedName>
</protein>
<dbReference type="Proteomes" id="UP001164539">
    <property type="component" value="Chromosome 3"/>
</dbReference>
<organism evidence="1 2">
    <name type="scientific">Melia azedarach</name>
    <name type="common">Chinaberry tree</name>
    <dbReference type="NCBI Taxonomy" id="155640"/>
    <lineage>
        <taxon>Eukaryota</taxon>
        <taxon>Viridiplantae</taxon>
        <taxon>Streptophyta</taxon>
        <taxon>Embryophyta</taxon>
        <taxon>Tracheophyta</taxon>
        <taxon>Spermatophyta</taxon>
        <taxon>Magnoliopsida</taxon>
        <taxon>eudicotyledons</taxon>
        <taxon>Gunneridae</taxon>
        <taxon>Pentapetalae</taxon>
        <taxon>rosids</taxon>
        <taxon>malvids</taxon>
        <taxon>Sapindales</taxon>
        <taxon>Meliaceae</taxon>
        <taxon>Melia</taxon>
    </lineage>
</organism>
<name>A0ACC1YIA5_MELAZ</name>
<evidence type="ECO:0000313" key="1">
    <source>
        <dbReference type="EMBL" id="KAJ4722753.1"/>
    </source>
</evidence>
<keyword evidence="2" id="KW-1185">Reference proteome</keyword>
<reference evidence="1 2" key="1">
    <citation type="journal article" date="2023" name="Science">
        <title>Complex scaffold remodeling in plant triterpene biosynthesis.</title>
        <authorList>
            <person name="De La Pena R."/>
            <person name="Hodgson H."/>
            <person name="Liu J.C."/>
            <person name="Stephenson M.J."/>
            <person name="Martin A.C."/>
            <person name="Owen C."/>
            <person name="Harkess A."/>
            <person name="Leebens-Mack J."/>
            <person name="Jimenez L.E."/>
            <person name="Osbourn A."/>
            <person name="Sattely E.S."/>
        </authorList>
    </citation>
    <scope>NUCLEOTIDE SEQUENCE [LARGE SCALE GENOMIC DNA]</scope>
    <source>
        <strain evidence="2">cv. JPN11</strain>
        <tissue evidence="1">Leaf</tissue>
    </source>
</reference>
<evidence type="ECO:0000313" key="2">
    <source>
        <dbReference type="Proteomes" id="UP001164539"/>
    </source>
</evidence>
<accession>A0ACC1YIA5</accession>
<gene>
    <name evidence="1" type="ORF">OWV82_006200</name>
</gene>
<proteinExistence type="predicted"/>
<dbReference type="EMBL" id="CM051396">
    <property type="protein sequence ID" value="KAJ4722753.1"/>
    <property type="molecule type" value="Genomic_DNA"/>
</dbReference>
<comment type="caution">
    <text evidence="1">The sequence shown here is derived from an EMBL/GenBank/DDBJ whole genome shotgun (WGS) entry which is preliminary data.</text>
</comment>
<sequence>MPSRVKTIELEVKTSESLFKRDRASAQMTVLYILVEIGFRFITTGEVVKDATLAELCKLIEIYLCADNQPLTFLVVGFLWSVLATLFMEDITGAPVLETLLATELPFCNQSNGHLTCL</sequence>